<reference evidence="16 17" key="1">
    <citation type="submission" date="2017-10" db="EMBL/GenBank/DDBJ databases">
        <title>Comparative genomics in systemic dimorphic fungi from Ajellomycetaceae.</title>
        <authorList>
            <person name="Munoz J.F."/>
            <person name="Mcewen J.G."/>
            <person name="Clay O.K."/>
            <person name="Cuomo C.A."/>
        </authorList>
    </citation>
    <scope>NUCLEOTIDE SEQUENCE [LARGE SCALE GENOMIC DNA]</scope>
    <source>
        <strain evidence="16 17">UAMH7299</strain>
    </source>
</reference>
<comment type="subcellular location">
    <subcellularLocation>
        <location evidence="2">Secreted</location>
    </subcellularLocation>
</comment>
<feature type="domain" description="Inhibitor I9" evidence="15">
    <location>
        <begin position="36"/>
        <end position="120"/>
    </location>
</feature>
<evidence type="ECO:0000256" key="5">
    <source>
        <dbReference type="ARBA" id="ARBA00022670"/>
    </source>
</evidence>
<dbReference type="Gene3D" id="3.40.50.200">
    <property type="entry name" value="Peptidase S8/S53 domain"/>
    <property type="match status" value="1"/>
</dbReference>
<dbReference type="GO" id="GO:0006508">
    <property type="term" value="P:proteolysis"/>
    <property type="evidence" value="ECO:0007669"/>
    <property type="project" value="UniProtKB-KW"/>
</dbReference>
<dbReference type="PANTHER" id="PTHR43806:SF58">
    <property type="entry name" value="ALKALINE PROTEASE 1-RELATED"/>
    <property type="match status" value="1"/>
</dbReference>
<dbReference type="Gene3D" id="3.30.70.80">
    <property type="entry name" value="Peptidase S8 propeptide/proteinase inhibitor I9"/>
    <property type="match status" value="1"/>
</dbReference>
<dbReference type="SUPFAM" id="SSF52743">
    <property type="entry name" value="Subtilisin-like"/>
    <property type="match status" value="1"/>
</dbReference>
<evidence type="ECO:0000259" key="15">
    <source>
        <dbReference type="Pfam" id="PF05922"/>
    </source>
</evidence>
<dbReference type="PROSITE" id="PS00137">
    <property type="entry name" value="SUBTILASE_HIS"/>
    <property type="match status" value="1"/>
</dbReference>
<dbReference type="SUPFAM" id="SSF54897">
    <property type="entry name" value="Protease propeptides/inhibitors"/>
    <property type="match status" value="1"/>
</dbReference>
<proteinExistence type="inferred from homology"/>
<evidence type="ECO:0000256" key="3">
    <source>
        <dbReference type="ARBA" id="ARBA00011073"/>
    </source>
</evidence>
<evidence type="ECO:0000256" key="8">
    <source>
        <dbReference type="ARBA" id="ARBA00022825"/>
    </source>
</evidence>
<dbReference type="Pfam" id="PF00082">
    <property type="entry name" value="Peptidase_S8"/>
    <property type="match status" value="1"/>
</dbReference>
<comment type="caution">
    <text evidence="16">The sequence shown here is derived from an EMBL/GenBank/DDBJ whole genome shotgun (WGS) entry which is preliminary data.</text>
</comment>
<evidence type="ECO:0000256" key="10">
    <source>
        <dbReference type="ARBA" id="ARBA00023145"/>
    </source>
</evidence>
<dbReference type="InterPro" id="IPR037045">
    <property type="entry name" value="S8pro/Inhibitor_I9_sf"/>
</dbReference>
<dbReference type="CDD" id="cd04077">
    <property type="entry name" value="Peptidases_S8_PCSK9_ProteinaseK_like"/>
    <property type="match status" value="1"/>
</dbReference>
<keyword evidence="9" id="KW-0843">Virulence</keyword>
<keyword evidence="8 12" id="KW-0720">Serine protease</keyword>
<dbReference type="InterPro" id="IPR023828">
    <property type="entry name" value="Peptidase_S8_Ser-AS"/>
</dbReference>
<dbReference type="InterPro" id="IPR036852">
    <property type="entry name" value="Peptidase_S8/S53_dom_sf"/>
</dbReference>
<gene>
    <name evidence="16" type="ORF">AJ80_07262</name>
</gene>
<keyword evidence="10" id="KW-0865">Zymogen</keyword>
<dbReference type="GO" id="GO:0005576">
    <property type="term" value="C:extracellular region"/>
    <property type="evidence" value="ECO:0007669"/>
    <property type="project" value="UniProtKB-SubCell"/>
</dbReference>
<evidence type="ECO:0000256" key="11">
    <source>
        <dbReference type="ARBA" id="ARBA00023180"/>
    </source>
</evidence>
<dbReference type="OrthoDB" id="206201at2759"/>
<keyword evidence="5 12" id="KW-0645">Protease</keyword>
<evidence type="ECO:0000313" key="17">
    <source>
        <dbReference type="Proteomes" id="UP000224634"/>
    </source>
</evidence>
<dbReference type="InterPro" id="IPR015500">
    <property type="entry name" value="Peptidase_S8_subtilisin-rel"/>
</dbReference>
<evidence type="ECO:0000256" key="6">
    <source>
        <dbReference type="ARBA" id="ARBA00022729"/>
    </source>
</evidence>
<accession>A0A2B7XQB3</accession>
<keyword evidence="17" id="KW-1185">Reference proteome</keyword>
<name>A0A2B7XQB3_POLH7</name>
<dbReference type="Pfam" id="PF05922">
    <property type="entry name" value="Inhibitor_I9"/>
    <property type="match status" value="1"/>
</dbReference>
<keyword evidence="6 13" id="KW-0732">Signal</keyword>
<evidence type="ECO:0000256" key="12">
    <source>
        <dbReference type="PROSITE-ProRule" id="PRU01240"/>
    </source>
</evidence>
<dbReference type="STRING" id="1447883.A0A2B7XQB3"/>
<dbReference type="InterPro" id="IPR022398">
    <property type="entry name" value="Peptidase_S8_His-AS"/>
</dbReference>
<comment type="function">
    <text evidence="1">Secreted subtilisin-like serine protease with keratinolytic activity that contributes to pathogenicity.</text>
</comment>
<evidence type="ECO:0000256" key="2">
    <source>
        <dbReference type="ARBA" id="ARBA00004613"/>
    </source>
</evidence>
<comment type="similarity">
    <text evidence="3 12">Belongs to the peptidase S8 family.</text>
</comment>
<organism evidence="16 17">
    <name type="scientific">Polytolypa hystricis (strain UAMH7299)</name>
    <dbReference type="NCBI Taxonomy" id="1447883"/>
    <lineage>
        <taxon>Eukaryota</taxon>
        <taxon>Fungi</taxon>
        <taxon>Dikarya</taxon>
        <taxon>Ascomycota</taxon>
        <taxon>Pezizomycotina</taxon>
        <taxon>Eurotiomycetes</taxon>
        <taxon>Eurotiomycetidae</taxon>
        <taxon>Onygenales</taxon>
        <taxon>Onygenales incertae sedis</taxon>
        <taxon>Polytolypa</taxon>
    </lineage>
</organism>
<evidence type="ECO:0000313" key="16">
    <source>
        <dbReference type="EMBL" id="PGH11160.1"/>
    </source>
</evidence>
<feature type="domain" description="Peptidase S8/S53" evidence="14">
    <location>
        <begin position="160"/>
        <end position="382"/>
    </location>
</feature>
<keyword evidence="11" id="KW-0325">Glycoprotein</keyword>
<keyword evidence="7 12" id="KW-0378">Hydrolase</keyword>
<dbReference type="AlphaFoldDB" id="A0A2B7XQB3"/>
<feature type="active site" description="Charge relay system" evidence="12">
    <location>
        <position position="349"/>
    </location>
</feature>
<evidence type="ECO:0000256" key="7">
    <source>
        <dbReference type="ARBA" id="ARBA00022801"/>
    </source>
</evidence>
<evidence type="ECO:0000259" key="14">
    <source>
        <dbReference type="Pfam" id="PF00082"/>
    </source>
</evidence>
<feature type="chain" id="PRO_5012699363" evidence="13">
    <location>
        <begin position="21"/>
        <end position="403"/>
    </location>
</feature>
<evidence type="ECO:0000256" key="13">
    <source>
        <dbReference type="SAM" id="SignalP"/>
    </source>
</evidence>
<dbReference type="PROSITE" id="PS00138">
    <property type="entry name" value="SUBTILASE_SER"/>
    <property type="match status" value="1"/>
</dbReference>
<evidence type="ECO:0000256" key="1">
    <source>
        <dbReference type="ARBA" id="ARBA00002101"/>
    </source>
</evidence>
<dbReference type="InterPro" id="IPR010259">
    <property type="entry name" value="S8pro/Inhibitor_I9"/>
</dbReference>
<feature type="signal peptide" evidence="13">
    <location>
        <begin position="1"/>
        <end position="20"/>
    </location>
</feature>
<dbReference type="InterPro" id="IPR034193">
    <property type="entry name" value="PCSK9_ProteinaseK-like"/>
</dbReference>
<feature type="active site" description="Charge relay system" evidence="12">
    <location>
        <position position="162"/>
    </location>
</feature>
<dbReference type="InterPro" id="IPR050131">
    <property type="entry name" value="Peptidase_S8_subtilisin-like"/>
</dbReference>
<dbReference type="Proteomes" id="UP000224634">
    <property type="component" value="Unassembled WGS sequence"/>
</dbReference>
<dbReference type="FunFam" id="3.40.50.200:FF:000014">
    <property type="entry name" value="Proteinase K"/>
    <property type="match status" value="1"/>
</dbReference>
<sequence>MHSVKQTLLLLGALLPAVFAAPVQEPQGAPEVNPNKYIVTLKKGLGADRVSSHTNWAVNIHNTNLARRGSTEGEAPGGIEKKYGFGGFSAYSGTFDDATIEEIKKSADVEAVEQDQIWHLYTLTQQSGATWGLGSISHKGQASRSYVYDDSAGAGTYGYVIDSGININHVEFEGRASLGYSAVTGDHIDDAGHGTHVAGTIGGKTYGVSKKANLISVKVFRGASGFVSDVLEGFDWAANDIVSKGRTNKAVINMSLGGGLSTAFNSAVETAYSAGVLSVVAAGNDNANAQNYSPASAPNAFTVGSITEANSRSSFSNYGAVLDIFAPGSGVLSAYIGSDTATRSLDGTSMASPHVAGVALYLYSLEKLAGPAEVTARLKALATRDVVSNPGSGSPNLLTYNGA</sequence>
<protein>
    <submittedName>
        <fullName evidence="16">Uncharacterized protein</fullName>
    </submittedName>
</protein>
<dbReference type="GO" id="GO:0004252">
    <property type="term" value="F:serine-type endopeptidase activity"/>
    <property type="evidence" value="ECO:0007669"/>
    <property type="project" value="UniProtKB-UniRule"/>
</dbReference>
<evidence type="ECO:0000256" key="9">
    <source>
        <dbReference type="ARBA" id="ARBA00023026"/>
    </source>
</evidence>
<keyword evidence="4" id="KW-0964">Secreted</keyword>
<feature type="active site" description="Charge relay system" evidence="12">
    <location>
        <position position="193"/>
    </location>
</feature>
<dbReference type="PRINTS" id="PR00723">
    <property type="entry name" value="SUBTILISIN"/>
</dbReference>
<dbReference type="InterPro" id="IPR000209">
    <property type="entry name" value="Peptidase_S8/S53_dom"/>
</dbReference>
<dbReference type="PANTHER" id="PTHR43806">
    <property type="entry name" value="PEPTIDASE S8"/>
    <property type="match status" value="1"/>
</dbReference>
<dbReference type="EMBL" id="PDNA01000136">
    <property type="protein sequence ID" value="PGH11160.1"/>
    <property type="molecule type" value="Genomic_DNA"/>
</dbReference>
<dbReference type="PROSITE" id="PS51892">
    <property type="entry name" value="SUBTILASE"/>
    <property type="match status" value="1"/>
</dbReference>
<evidence type="ECO:0000256" key="4">
    <source>
        <dbReference type="ARBA" id="ARBA00022525"/>
    </source>
</evidence>